<sequence>MSWLLVALIPGLLMLATFGLERVESSLAADTLSATDVAEFLDQAEAGDVDTLARDGMGRALHSLHQRLGERDSATAGLVEHIPAPRLPTPQYFHHHANTEFQQTRHANPV</sequence>
<name>A0A850PSP0_9MYCO</name>
<accession>A0A850PSP0</accession>
<reference evidence="1 2" key="1">
    <citation type="submission" date="2020-05" db="EMBL/GenBank/DDBJ databases">
        <title>Draft genome sequence of Mycobacterium hippocampi DL, isolated from European seabass, Dicentrarchus labrax, reared in fish farms.</title>
        <authorList>
            <person name="Stathopoulou P."/>
            <person name="Asimakis E."/>
            <person name="Tzokas K."/>
            <person name="Batargias C."/>
            <person name="Tsiamis G."/>
        </authorList>
    </citation>
    <scope>NUCLEOTIDE SEQUENCE [LARGE SCALE GENOMIC DNA]</scope>
    <source>
        <strain evidence="1 2">DL</strain>
    </source>
</reference>
<gene>
    <name evidence="1" type="ORF">HLY00_2837</name>
</gene>
<organism evidence="1 2">
    <name type="scientific">Mycolicibacterium hippocampi</name>
    <dbReference type="NCBI Taxonomy" id="659824"/>
    <lineage>
        <taxon>Bacteria</taxon>
        <taxon>Bacillati</taxon>
        <taxon>Actinomycetota</taxon>
        <taxon>Actinomycetes</taxon>
        <taxon>Mycobacteriales</taxon>
        <taxon>Mycobacteriaceae</taxon>
        <taxon>Mycolicibacterium</taxon>
    </lineage>
</organism>
<keyword evidence="2" id="KW-1185">Reference proteome</keyword>
<dbReference type="EMBL" id="JABFYL010000030">
    <property type="protein sequence ID" value="NVN51114.1"/>
    <property type="molecule type" value="Genomic_DNA"/>
</dbReference>
<evidence type="ECO:0000313" key="2">
    <source>
        <dbReference type="Proteomes" id="UP000570517"/>
    </source>
</evidence>
<proteinExistence type="predicted"/>
<evidence type="ECO:0000313" key="1">
    <source>
        <dbReference type="EMBL" id="NVN51114.1"/>
    </source>
</evidence>
<dbReference type="Proteomes" id="UP000570517">
    <property type="component" value="Unassembled WGS sequence"/>
</dbReference>
<comment type="caution">
    <text evidence="1">The sequence shown here is derived from an EMBL/GenBank/DDBJ whole genome shotgun (WGS) entry which is preliminary data.</text>
</comment>
<dbReference type="AlphaFoldDB" id="A0A850PSP0"/>
<protein>
    <submittedName>
        <fullName evidence="1">Putative membrane protein</fullName>
    </submittedName>
</protein>